<comment type="caution">
    <text evidence="2">The sequence shown here is derived from an EMBL/GenBank/DDBJ whole genome shotgun (WGS) entry which is preliminary data.</text>
</comment>
<dbReference type="EMBL" id="JAQIZT010000010">
    <property type="protein sequence ID" value="KAJ6981171.1"/>
    <property type="molecule type" value="Genomic_DNA"/>
</dbReference>
<keyword evidence="1" id="KW-0472">Membrane</keyword>
<evidence type="ECO:0000256" key="1">
    <source>
        <dbReference type="SAM" id="Phobius"/>
    </source>
</evidence>
<keyword evidence="1" id="KW-1133">Transmembrane helix</keyword>
<feature type="transmembrane region" description="Helical" evidence="1">
    <location>
        <begin position="12"/>
        <end position="35"/>
    </location>
</feature>
<feature type="transmembrane region" description="Helical" evidence="1">
    <location>
        <begin position="42"/>
        <end position="61"/>
    </location>
</feature>
<evidence type="ECO:0000313" key="3">
    <source>
        <dbReference type="Proteomes" id="UP001164929"/>
    </source>
</evidence>
<feature type="transmembrane region" description="Helical" evidence="1">
    <location>
        <begin position="81"/>
        <end position="100"/>
    </location>
</feature>
<evidence type="ECO:0000313" key="2">
    <source>
        <dbReference type="EMBL" id="KAJ6981171.1"/>
    </source>
</evidence>
<accession>A0AAD6Q6X7</accession>
<name>A0AAD6Q6X7_9ROSI</name>
<reference evidence="2" key="1">
    <citation type="journal article" date="2023" name="Mol. Ecol. Resour.">
        <title>Chromosome-level genome assembly of a triploid poplar Populus alba 'Berolinensis'.</title>
        <authorList>
            <person name="Chen S."/>
            <person name="Yu Y."/>
            <person name="Wang X."/>
            <person name="Wang S."/>
            <person name="Zhang T."/>
            <person name="Zhou Y."/>
            <person name="He R."/>
            <person name="Meng N."/>
            <person name="Wang Y."/>
            <person name="Liu W."/>
            <person name="Liu Z."/>
            <person name="Liu J."/>
            <person name="Guo Q."/>
            <person name="Huang H."/>
            <person name="Sederoff R.R."/>
            <person name="Wang G."/>
            <person name="Qu G."/>
            <person name="Chen S."/>
        </authorList>
    </citation>
    <scope>NUCLEOTIDE SEQUENCE</scope>
    <source>
        <strain evidence="2">SC-2020</strain>
    </source>
</reference>
<proteinExistence type="predicted"/>
<sequence>MSVFDWMVCFRVALHFFMHFIPRLAALLGCIPWLVSRVCGCLGLVGPFISLCLFVIRLDWLGWLKRSLLMPVDGFFTSIGWLPHVLLVIGWVWATLLVAVHA</sequence>
<keyword evidence="1" id="KW-0812">Transmembrane</keyword>
<gene>
    <name evidence="2" type="ORF">NC653_024542</name>
</gene>
<protein>
    <submittedName>
        <fullName evidence="2">Uncharacterized protein</fullName>
    </submittedName>
</protein>
<keyword evidence="3" id="KW-1185">Reference proteome</keyword>
<organism evidence="2 3">
    <name type="scientific">Populus alba x Populus x berolinensis</name>
    <dbReference type="NCBI Taxonomy" id="444605"/>
    <lineage>
        <taxon>Eukaryota</taxon>
        <taxon>Viridiplantae</taxon>
        <taxon>Streptophyta</taxon>
        <taxon>Embryophyta</taxon>
        <taxon>Tracheophyta</taxon>
        <taxon>Spermatophyta</taxon>
        <taxon>Magnoliopsida</taxon>
        <taxon>eudicotyledons</taxon>
        <taxon>Gunneridae</taxon>
        <taxon>Pentapetalae</taxon>
        <taxon>rosids</taxon>
        <taxon>fabids</taxon>
        <taxon>Malpighiales</taxon>
        <taxon>Salicaceae</taxon>
        <taxon>Saliceae</taxon>
        <taxon>Populus</taxon>
    </lineage>
</organism>
<dbReference type="Proteomes" id="UP001164929">
    <property type="component" value="Chromosome 10"/>
</dbReference>
<dbReference type="AlphaFoldDB" id="A0AAD6Q6X7"/>